<dbReference type="Proteomes" id="UP000836841">
    <property type="component" value="Chromosome 7"/>
</dbReference>
<name>A0AAU9T5Y0_THLAR</name>
<proteinExistence type="predicted"/>
<dbReference type="AlphaFoldDB" id="A0AAU9T5Y0"/>
<gene>
    <name evidence="2" type="ORF">TAV2_LOCUS23224</name>
</gene>
<dbReference type="EMBL" id="OU466863">
    <property type="protein sequence ID" value="CAH2079459.1"/>
    <property type="molecule type" value="Genomic_DNA"/>
</dbReference>
<protein>
    <submittedName>
        <fullName evidence="2">Uncharacterized protein</fullName>
    </submittedName>
</protein>
<keyword evidence="3" id="KW-1185">Reference proteome</keyword>
<evidence type="ECO:0000256" key="1">
    <source>
        <dbReference type="SAM" id="MobiDB-lite"/>
    </source>
</evidence>
<evidence type="ECO:0000313" key="3">
    <source>
        <dbReference type="Proteomes" id="UP000836841"/>
    </source>
</evidence>
<feature type="compositionally biased region" description="Low complexity" evidence="1">
    <location>
        <begin position="135"/>
        <end position="152"/>
    </location>
</feature>
<organism evidence="2 3">
    <name type="scientific">Thlaspi arvense</name>
    <name type="common">Field penny-cress</name>
    <dbReference type="NCBI Taxonomy" id="13288"/>
    <lineage>
        <taxon>Eukaryota</taxon>
        <taxon>Viridiplantae</taxon>
        <taxon>Streptophyta</taxon>
        <taxon>Embryophyta</taxon>
        <taxon>Tracheophyta</taxon>
        <taxon>Spermatophyta</taxon>
        <taxon>Magnoliopsida</taxon>
        <taxon>eudicotyledons</taxon>
        <taxon>Gunneridae</taxon>
        <taxon>Pentapetalae</taxon>
        <taxon>rosids</taxon>
        <taxon>malvids</taxon>
        <taxon>Brassicales</taxon>
        <taxon>Brassicaceae</taxon>
        <taxon>Thlaspideae</taxon>
        <taxon>Thlaspi</taxon>
    </lineage>
</organism>
<dbReference type="PANTHER" id="PTHR33168">
    <property type="entry name" value="STRESS INDUCED PROTEIN-RELATED"/>
    <property type="match status" value="1"/>
</dbReference>
<feature type="region of interest" description="Disordered" evidence="1">
    <location>
        <begin position="31"/>
        <end position="68"/>
    </location>
</feature>
<reference evidence="2 3" key="1">
    <citation type="submission" date="2022-03" db="EMBL/GenBank/DDBJ databases">
        <authorList>
            <person name="Nunn A."/>
            <person name="Chopra R."/>
            <person name="Nunn A."/>
            <person name="Contreras Garrido A."/>
        </authorList>
    </citation>
    <scope>NUCLEOTIDE SEQUENCE [LARGE SCALE GENOMIC DNA]</scope>
</reference>
<evidence type="ECO:0000313" key="2">
    <source>
        <dbReference type="EMBL" id="CAH2079459.1"/>
    </source>
</evidence>
<sequence length="160" mass="17635">MGSESMRHLSLKKKLKSTLCIAGCFRTINHPHDISDRPSSPTTLTEKSTQSPHGVVKTKSPRLTRTLSKSQEKCKNLINRIGGGGVVGGGGVPGHGKHIRRHTTDFHYDPSSYALNFDRGDEDENVDRFQLRNFSARLPRSPPSSATASESSFTIHNILR</sequence>
<accession>A0AAU9T5Y0</accession>
<feature type="region of interest" description="Disordered" evidence="1">
    <location>
        <begin position="134"/>
        <end position="160"/>
    </location>
</feature>
<feature type="compositionally biased region" description="Polar residues" evidence="1">
    <location>
        <begin position="37"/>
        <end position="52"/>
    </location>
</feature>